<organism evidence="5 6">
    <name type="scientific">Tagetes erecta</name>
    <name type="common">African marigold</name>
    <dbReference type="NCBI Taxonomy" id="13708"/>
    <lineage>
        <taxon>Eukaryota</taxon>
        <taxon>Viridiplantae</taxon>
        <taxon>Streptophyta</taxon>
        <taxon>Embryophyta</taxon>
        <taxon>Tracheophyta</taxon>
        <taxon>Spermatophyta</taxon>
        <taxon>Magnoliopsida</taxon>
        <taxon>eudicotyledons</taxon>
        <taxon>Gunneridae</taxon>
        <taxon>Pentapetalae</taxon>
        <taxon>asterids</taxon>
        <taxon>campanulids</taxon>
        <taxon>Asterales</taxon>
        <taxon>Asteraceae</taxon>
        <taxon>Asteroideae</taxon>
        <taxon>Heliantheae alliance</taxon>
        <taxon>Tageteae</taxon>
        <taxon>Tagetes</taxon>
    </lineage>
</organism>
<gene>
    <name evidence="5" type="ORF">QVD17_03145</name>
</gene>
<dbReference type="InterPro" id="IPR032795">
    <property type="entry name" value="DUF3741-assoc"/>
</dbReference>
<dbReference type="InterPro" id="IPR022212">
    <property type="entry name" value="DUF3741"/>
</dbReference>
<evidence type="ECO:0000313" key="5">
    <source>
        <dbReference type="EMBL" id="KAK1437354.1"/>
    </source>
</evidence>
<sequence>MVNLFDLNNGVRGNKLLTEKPHHDGSSFPKRQSDVMRTNLVDEQIDDKLIVSDVRISPSNRKSNGTLIKMLIAQEMSKEEDCKQSPSNLVAKLMGLDSLPHQHQLDSASHTSQSGSLELLHQEHGFMESESKHQINRHLDRGEYKDVYEVCENGSPQKGRCSEKQKMALVREKFMEAKRLSTDDKFRQSKQFQDALEVLSSNKDMFLKFLQEPNSLFSQNLYNLQFIQPPPDSRRITILKPSKLVDKETLFCNKNGSDILFSPKCCKIDDNPTQPTRIVVLKPSSLKPHNIKAASSSPSSSTLLSDVFDGYPEEIRNEMSDNLSGLRKDETLISSVHSNGYIGDDSSYCKSEIDYTTGNLSDSEAVSPPSRQSWDDINRFNSHYCASSSRTSYSPESPVCREAKKRLSERWAMMSSNKNVQERRQIKRSSSTLGDMLALSDLKKSVNPDEDHEISDLNTAEDTDKSSRNLVRSKSVPAGLGVEVSGSLKGNAGDTKDTVKEKLVKSSSFKGRVSSLLFTRNKKSSKEKSHQPNGVPQCTRFSPKNGANERSQCTDDIVIEETSCSVLRKSISLPEEDILFTKFEVFGNHIENQDQPSPVSVLEPEFEDDQRTNSHHNSKPHGPHEHGIERMRYNLIDKSPPIGSISRTLSWDESVGSLTRYSGKPSSTPLNPEEEEQEFLFYVQTLLSVAGLNKIRSNSFLGKWHSPESPLDPSLRDKYMNLSEKEPIISRTRLRHHRAITKLVFDCVNEALIDIADRGPFSGAHSGPDDMLMSSAVLVDCVWGQMKQWISREDTGGGSMVVEREVRREVVGRGWVEGLRREMDDTRKEIEGKLLEELVQEYVLELTGRTC</sequence>
<dbReference type="EMBL" id="JAUHHV010000001">
    <property type="protein sequence ID" value="KAK1437354.1"/>
    <property type="molecule type" value="Genomic_DNA"/>
</dbReference>
<reference evidence="5" key="1">
    <citation type="journal article" date="2023" name="bioRxiv">
        <title>Improved chromosome-level genome assembly for marigold (Tagetes erecta).</title>
        <authorList>
            <person name="Jiang F."/>
            <person name="Yuan L."/>
            <person name="Wang S."/>
            <person name="Wang H."/>
            <person name="Xu D."/>
            <person name="Wang A."/>
            <person name="Fan W."/>
        </authorList>
    </citation>
    <scope>NUCLEOTIDE SEQUENCE</scope>
    <source>
        <strain evidence="5">WSJ</strain>
        <tissue evidence="5">Leaf</tissue>
    </source>
</reference>
<feature type="region of interest" description="Disordered" evidence="1">
    <location>
        <begin position="444"/>
        <end position="469"/>
    </location>
</feature>
<dbReference type="AlphaFoldDB" id="A0AAD8L7V3"/>
<protein>
    <recommendedName>
        <fullName evidence="7">DUF4378 domain-containing protein</fullName>
    </recommendedName>
</protein>
<evidence type="ECO:0000259" key="2">
    <source>
        <dbReference type="Pfam" id="PF12552"/>
    </source>
</evidence>
<feature type="domain" description="DUF3741" evidence="4">
    <location>
        <begin position="88"/>
        <end position="103"/>
    </location>
</feature>
<dbReference type="Pfam" id="PF12552">
    <property type="entry name" value="DUF3741"/>
    <property type="match status" value="1"/>
</dbReference>
<evidence type="ECO:0000313" key="6">
    <source>
        <dbReference type="Proteomes" id="UP001229421"/>
    </source>
</evidence>
<proteinExistence type="predicted"/>
<feature type="region of interest" description="Disordered" evidence="1">
    <location>
        <begin position="605"/>
        <end position="626"/>
    </location>
</feature>
<dbReference type="InterPro" id="IPR025486">
    <property type="entry name" value="DUF4378"/>
</dbReference>
<comment type="caution">
    <text evidence="5">The sequence shown here is derived from an EMBL/GenBank/DDBJ whole genome shotgun (WGS) entry which is preliminary data.</text>
</comment>
<feature type="compositionally biased region" description="Polar residues" evidence="1">
    <location>
        <begin position="531"/>
        <end position="542"/>
    </location>
</feature>
<accession>A0AAD8L7V3</accession>
<keyword evidence="6" id="KW-1185">Reference proteome</keyword>
<dbReference type="Pfam" id="PF14383">
    <property type="entry name" value="VARLMGL"/>
    <property type="match status" value="1"/>
</dbReference>
<feature type="region of interest" description="Disordered" evidence="1">
    <location>
        <begin position="520"/>
        <end position="552"/>
    </location>
</feature>
<evidence type="ECO:0000259" key="4">
    <source>
        <dbReference type="Pfam" id="PF14383"/>
    </source>
</evidence>
<feature type="domain" description="DUF3741" evidence="2">
    <location>
        <begin position="171"/>
        <end position="215"/>
    </location>
</feature>
<dbReference type="Proteomes" id="UP001229421">
    <property type="component" value="Unassembled WGS sequence"/>
</dbReference>
<name>A0AAD8L7V3_TARER</name>
<evidence type="ECO:0008006" key="7">
    <source>
        <dbReference type="Google" id="ProtNLM"/>
    </source>
</evidence>
<feature type="domain" description="DUF4378" evidence="3">
    <location>
        <begin position="681"/>
        <end position="841"/>
    </location>
</feature>
<evidence type="ECO:0000259" key="3">
    <source>
        <dbReference type="Pfam" id="PF14309"/>
    </source>
</evidence>
<dbReference type="Pfam" id="PF14309">
    <property type="entry name" value="DUF4378"/>
    <property type="match status" value="1"/>
</dbReference>
<evidence type="ECO:0000256" key="1">
    <source>
        <dbReference type="SAM" id="MobiDB-lite"/>
    </source>
</evidence>
<dbReference type="PANTHER" id="PTHR46634:SF3">
    <property type="entry name" value="M REDUCTASE II SUBUNIT GAMMA, PUTATIVE (DUF3741)-RELATED"/>
    <property type="match status" value="1"/>
</dbReference>
<dbReference type="PANTHER" id="PTHR46634">
    <property type="entry name" value="M REDUCTASE II SUBUNIT GAMMA, PUTATIVE (DUF3741)-RELATED"/>
    <property type="match status" value="1"/>
</dbReference>